<gene>
    <name evidence="6" type="ORF">F9B16_06500</name>
</gene>
<evidence type="ECO:0000313" key="6">
    <source>
        <dbReference type="EMBL" id="KAB2387830.1"/>
    </source>
</evidence>
<evidence type="ECO:0000259" key="5">
    <source>
        <dbReference type="Pfam" id="PF00296"/>
    </source>
</evidence>
<dbReference type="AlphaFoldDB" id="A0A6L3W0Y5"/>
<evidence type="ECO:0000256" key="1">
    <source>
        <dbReference type="ARBA" id="ARBA00010426"/>
    </source>
</evidence>
<evidence type="ECO:0000313" key="7">
    <source>
        <dbReference type="Proteomes" id="UP000483004"/>
    </source>
</evidence>
<dbReference type="InterPro" id="IPR036661">
    <property type="entry name" value="Luciferase-like_sf"/>
</dbReference>
<dbReference type="RefSeq" id="WP_151539047.1">
    <property type="nucleotide sequence ID" value="NZ_WBMR01000011.1"/>
</dbReference>
<feature type="domain" description="Luciferase-like" evidence="5">
    <location>
        <begin position="16"/>
        <end position="323"/>
    </location>
</feature>
<comment type="caution">
    <text evidence="6">The sequence shown here is derived from an EMBL/GenBank/DDBJ whole genome shotgun (WGS) entry which is preliminary data.</text>
</comment>
<dbReference type="Proteomes" id="UP000483004">
    <property type="component" value="Unassembled WGS sequence"/>
</dbReference>
<dbReference type="GO" id="GO:0005829">
    <property type="term" value="C:cytosol"/>
    <property type="evidence" value="ECO:0007669"/>
    <property type="project" value="TreeGrafter"/>
</dbReference>
<evidence type="ECO:0000256" key="4">
    <source>
        <dbReference type="ARBA" id="ARBA00023033"/>
    </source>
</evidence>
<dbReference type="GO" id="GO:0004497">
    <property type="term" value="F:monooxygenase activity"/>
    <property type="evidence" value="ECO:0007669"/>
    <property type="project" value="UniProtKB-KW"/>
</dbReference>
<dbReference type="GO" id="GO:0016705">
    <property type="term" value="F:oxidoreductase activity, acting on paired donors, with incorporation or reduction of molecular oxygen"/>
    <property type="evidence" value="ECO:0007669"/>
    <property type="project" value="InterPro"/>
</dbReference>
<keyword evidence="3" id="KW-0560">Oxidoreductase</keyword>
<dbReference type="Gene3D" id="3.20.20.30">
    <property type="entry name" value="Luciferase-like domain"/>
    <property type="match status" value="1"/>
</dbReference>
<comment type="similarity">
    <text evidence="1">Belongs to the bacterial luciferase oxidoreductase family.</text>
</comment>
<dbReference type="Pfam" id="PF00296">
    <property type="entry name" value="Bac_luciferase"/>
    <property type="match status" value="1"/>
</dbReference>
<dbReference type="OrthoDB" id="5241801at2"/>
<dbReference type="InterPro" id="IPR050766">
    <property type="entry name" value="Bact_Lucif_Oxidored"/>
</dbReference>
<dbReference type="PANTHER" id="PTHR30137:SF16">
    <property type="entry name" value="BLL0895 PROTEIN"/>
    <property type="match status" value="1"/>
</dbReference>
<sequence length="405" mass="43620">MSPAQGAPPQAHGPTRFGAFIAPYHRLGGNPALQLRRDLSLVEHLDGLGFEEAWIGEHHSAGMEIIASPEVFIAAAAERTRRIRLGTGVSSLPYHQPLMLADRIALLDHLTMGRVMLGTGPGQLPSDAFMMGIDPMRQRDMMAESMAALVPLLRGEVVTAKTGWFTLDEARVQLAPFTPGGVEIAVASTISPSGAVLGGRHGLSLLSLAASDPSGYEALMPNWKVYERTSAEHGHVPDRSRWRLVAPMHIAETRERARAEAAWGVLDLVHYIEQLSGMTMPWGKTAESAVEQWTAEGFPTFGRAVIGTPDDAIEAIEALAAKTGGFGTFLLLGHNCADPAATRRCYELFAEHVVPHFRGLNAGRTASLSWANANNERFIGALKQSVTAAFEKHGQVLADATSEEK</sequence>
<dbReference type="PANTHER" id="PTHR30137">
    <property type="entry name" value="LUCIFERASE-LIKE MONOOXYGENASE"/>
    <property type="match status" value="1"/>
</dbReference>
<dbReference type="EMBL" id="WBMR01000011">
    <property type="protein sequence ID" value="KAB2387830.1"/>
    <property type="molecule type" value="Genomic_DNA"/>
</dbReference>
<keyword evidence="2" id="KW-0285">Flavoprotein</keyword>
<evidence type="ECO:0000256" key="2">
    <source>
        <dbReference type="ARBA" id="ARBA00022630"/>
    </source>
</evidence>
<dbReference type="SUPFAM" id="SSF51679">
    <property type="entry name" value="Bacterial luciferase-like"/>
    <property type="match status" value="1"/>
</dbReference>
<name>A0A6L3W0Y5_9ACTN</name>
<accession>A0A6L3W0Y5</accession>
<organism evidence="6 7">
    <name type="scientific">Actinomadura montaniterrae</name>
    <dbReference type="NCBI Taxonomy" id="1803903"/>
    <lineage>
        <taxon>Bacteria</taxon>
        <taxon>Bacillati</taxon>
        <taxon>Actinomycetota</taxon>
        <taxon>Actinomycetes</taxon>
        <taxon>Streptosporangiales</taxon>
        <taxon>Thermomonosporaceae</taxon>
        <taxon>Actinomadura</taxon>
    </lineage>
</organism>
<keyword evidence="4" id="KW-0503">Monooxygenase</keyword>
<evidence type="ECO:0000256" key="3">
    <source>
        <dbReference type="ARBA" id="ARBA00023002"/>
    </source>
</evidence>
<protein>
    <submittedName>
        <fullName evidence="6">LLM class flavin-dependent oxidoreductase</fullName>
    </submittedName>
</protein>
<dbReference type="InterPro" id="IPR011251">
    <property type="entry name" value="Luciferase-like_dom"/>
</dbReference>
<keyword evidence="7" id="KW-1185">Reference proteome</keyword>
<reference evidence="6 7" key="1">
    <citation type="submission" date="2019-09" db="EMBL/GenBank/DDBJ databases">
        <title>Actinomadura physcomitrii sp. nov., a novel actinomycete isolated from moss [Physcomitrium sphaericum (Ludw) Fuernr].</title>
        <authorList>
            <person name="Liu C."/>
            <person name="Zhuang X."/>
        </authorList>
    </citation>
    <scope>NUCLEOTIDE SEQUENCE [LARGE SCALE GENOMIC DNA]</scope>
    <source>
        <strain evidence="6 7">CYP1-1B</strain>
    </source>
</reference>
<proteinExistence type="inferred from homology"/>